<feature type="region of interest" description="Disordered" evidence="1">
    <location>
        <begin position="53"/>
        <end position="88"/>
    </location>
</feature>
<dbReference type="EMBL" id="NPIC01000010">
    <property type="protein sequence ID" value="RDL32358.1"/>
    <property type="molecule type" value="Genomic_DNA"/>
</dbReference>
<evidence type="ECO:0000256" key="1">
    <source>
        <dbReference type="SAM" id="MobiDB-lite"/>
    </source>
</evidence>
<feature type="compositionally biased region" description="Polar residues" evidence="1">
    <location>
        <begin position="131"/>
        <end position="158"/>
    </location>
</feature>
<protein>
    <submittedName>
        <fullName evidence="2">Uncharacterized protein</fullName>
    </submittedName>
</protein>
<evidence type="ECO:0000313" key="3">
    <source>
        <dbReference type="Proteomes" id="UP000254866"/>
    </source>
</evidence>
<feature type="compositionally biased region" description="Basic residues" evidence="1">
    <location>
        <begin position="1"/>
        <end position="17"/>
    </location>
</feature>
<evidence type="ECO:0000313" key="2">
    <source>
        <dbReference type="EMBL" id="RDL32358.1"/>
    </source>
</evidence>
<feature type="region of interest" description="Disordered" evidence="1">
    <location>
        <begin position="1"/>
        <end position="30"/>
    </location>
</feature>
<dbReference type="Proteomes" id="UP000254866">
    <property type="component" value="Unassembled WGS sequence"/>
</dbReference>
<comment type="caution">
    <text evidence="2">The sequence shown here is derived from an EMBL/GenBank/DDBJ whole genome shotgun (WGS) entry which is preliminary data.</text>
</comment>
<feature type="region of interest" description="Disordered" evidence="1">
    <location>
        <begin position="111"/>
        <end position="183"/>
    </location>
</feature>
<organism evidence="2 3">
    <name type="scientific">Venustampulla echinocandica</name>
    <dbReference type="NCBI Taxonomy" id="2656787"/>
    <lineage>
        <taxon>Eukaryota</taxon>
        <taxon>Fungi</taxon>
        <taxon>Dikarya</taxon>
        <taxon>Ascomycota</taxon>
        <taxon>Pezizomycotina</taxon>
        <taxon>Leotiomycetes</taxon>
        <taxon>Helotiales</taxon>
        <taxon>Pleuroascaceae</taxon>
        <taxon>Venustampulla</taxon>
    </lineage>
</organism>
<gene>
    <name evidence="2" type="ORF">BP5553_08814</name>
</gene>
<reference evidence="2 3" key="1">
    <citation type="journal article" date="2018" name="IMA Fungus">
        <title>IMA Genome-F 9: Draft genome sequence of Annulohypoxylon stygium, Aspergillus mulundensis, Berkeleyomyces basicola (syn. Thielaviopsis basicola), Ceratocystis smalleyi, two Cercospora beticola strains, Coleophoma cylindrospora, Fusarium fracticaudum, Phialophora cf. hyalina, and Morchella septimelata.</title>
        <authorList>
            <person name="Wingfield B.D."/>
            <person name="Bills G.F."/>
            <person name="Dong Y."/>
            <person name="Huang W."/>
            <person name="Nel W.J."/>
            <person name="Swalarsk-Parry B.S."/>
            <person name="Vaghefi N."/>
            <person name="Wilken P.M."/>
            <person name="An Z."/>
            <person name="de Beer Z.W."/>
            <person name="De Vos L."/>
            <person name="Chen L."/>
            <person name="Duong T.A."/>
            <person name="Gao Y."/>
            <person name="Hammerbacher A."/>
            <person name="Kikkert J.R."/>
            <person name="Li Y."/>
            <person name="Li H."/>
            <person name="Li K."/>
            <person name="Li Q."/>
            <person name="Liu X."/>
            <person name="Ma X."/>
            <person name="Naidoo K."/>
            <person name="Pethybridge S.J."/>
            <person name="Sun J."/>
            <person name="Steenkamp E.T."/>
            <person name="van der Nest M.A."/>
            <person name="van Wyk S."/>
            <person name="Wingfield M.J."/>
            <person name="Xiong C."/>
            <person name="Yue Q."/>
            <person name="Zhang X."/>
        </authorList>
    </citation>
    <scope>NUCLEOTIDE SEQUENCE [LARGE SCALE GENOMIC DNA]</scope>
    <source>
        <strain evidence="2 3">BP 5553</strain>
    </source>
</reference>
<proteinExistence type="predicted"/>
<name>A0A370TD07_9HELO</name>
<feature type="compositionally biased region" description="Polar residues" evidence="1">
    <location>
        <begin position="168"/>
        <end position="183"/>
    </location>
</feature>
<keyword evidence="3" id="KW-1185">Reference proteome</keyword>
<dbReference type="AlphaFoldDB" id="A0A370TD07"/>
<dbReference type="RefSeq" id="XP_031866080.1">
    <property type="nucleotide sequence ID" value="XM_032017437.1"/>
</dbReference>
<sequence>MPSKRKDRRFDKHRSNKAKSDKSKPSQATEWSEWIWGGTQWHQYRNNEYGELEYNTHPGTAVNDYPQENRYNKNEEPRFGAPPNGSQCGCGSGCSSNSGCVRSTKFGDLEQEKRQPDGGQDTAIPIPPPISSYQWPQQNQNSVPTYPSTRSSYQTSYTGDAHGRQQEHSVTSSAQYAPTPYSSSAAQGIPWNDAMNNTSNSGYTNQALYSTYSGIIQPFQQLAVQQDGPYGADTCNDDFQGHSSIATRHSPLDSSHGTVFGRICKEMGLLKEDYWEYPDRYEKPASYWNGERLQNNCVFVSVGYLLGMPSEELSSYLQAKPLPTELQGINLGEIERILYRIPGLNIVAFPVQLEGSRRRQSQHPEPQQRFALRKLPECLKDKDQPFAIGYERGSGRGHCVVAQNLRGRGGTRVEDYQFTCFQHETNGRNMSEDVRNSFISFAIFIDPGSRNRALSCFYESTLQSNGSRGAASANHVTLYDDGRSPTTVSY</sequence>
<accession>A0A370TD07</accession>
<dbReference type="STRING" id="2656787.A0A370TD07"/>
<dbReference type="OrthoDB" id="3565191at2759"/>
<dbReference type="GeneID" id="43601663"/>